<protein>
    <recommendedName>
        <fullName evidence="3">Nucleoside 2-deoxyribosyltransferase</fullName>
    </recommendedName>
</protein>
<dbReference type="Gene3D" id="3.40.50.450">
    <property type="match status" value="1"/>
</dbReference>
<dbReference type="Proteomes" id="UP000006190">
    <property type="component" value="Unassembled WGS sequence"/>
</dbReference>
<dbReference type="EMBL" id="AGEG01000010">
    <property type="protein sequence ID" value="EHR37142.1"/>
    <property type="molecule type" value="Genomic_DNA"/>
</dbReference>
<dbReference type="STRING" id="883113.HMPREF9708_00900"/>
<dbReference type="RefSeq" id="WP_006309020.1">
    <property type="nucleotide sequence ID" value="NZ_JH601133.1"/>
</dbReference>
<dbReference type="PANTHER" id="PTHR15364">
    <property type="entry name" value="2'-DEOXYNUCLEOSIDE 5'-PHOSPHATE N-HYDROLASE 1"/>
    <property type="match status" value="1"/>
</dbReference>
<dbReference type="PANTHER" id="PTHR15364:SF0">
    <property type="entry name" value="2'-DEOXYNUCLEOSIDE 5'-PHOSPHATE N-HYDROLASE 1"/>
    <property type="match status" value="1"/>
</dbReference>
<keyword evidence="2" id="KW-1185">Reference proteome</keyword>
<dbReference type="GO" id="GO:0070694">
    <property type="term" value="F:5-hydroxymethyl-dUMP N-hydrolase activity"/>
    <property type="evidence" value="ECO:0007669"/>
    <property type="project" value="TreeGrafter"/>
</dbReference>
<evidence type="ECO:0000313" key="2">
    <source>
        <dbReference type="Proteomes" id="UP000006190"/>
    </source>
</evidence>
<proteinExistence type="predicted"/>
<dbReference type="OrthoDB" id="1691394at2"/>
<organism evidence="1 2">
    <name type="scientific">Facklamia languida CCUG 37842</name>
    <dbReference type="NCBI Taxonomy" id="883113"/>
    <lineage>
        <taxon>Bacteria</taxon>
        <taxon>Bacillati</taxon>
        <taxon>Bacillota</taxon>
        <taxon>Bacilli</taxon>
        <taxon>Lactobacillales</taxon>
        <taxon>Aerococcaceae</taxon>
        <taxon>Facklamia</taxon>
    </lineage>
</organism>
<dbReference type="AlphaFoldDB" id="H3NJ61"/>
<gene>
    <name evidence="1" type="ORF">HMPREF9708_00900</name>
</gene>
<dbReference type="SUPFAM" id="SSF52309">
    <property type="entry name" value="N-(deoxy)ribosyltransferase-like"/>
    <property type="match status" value="1"/>
</dbReference>
<reference evidence="1 2" key="1">
    <citation type="submission" date="2012-01" db="EMBL/GenBank/DDBJ databases">
        <title>The Genome Sequence of Facklamia languida CCUG 37842.</title>
        <authorList>
            <consortium name="The Broad Institute Genome Sequencing Platform"/>
            <person name="Earl A."/>
            <person name="Ward D."/>
            <person name="Feldgarden M."/>
            <person name="Gevers D."/>
            <person name="Huys G."/>
            <person name="Young S.K."/>
            <person name="Zeng Q."/>
            <person name="Gargeya S."/>
            <person name="Fitzgerald M."/>
            <person name="Haas B."/>
            <person name="Abouelleil A."/>
            <person name="Alvarado L."/>
            <person name="Arachchi H.M."/>
            <person name="Berlin A."/>
            <person name="Chapman S.B."/>
            <person name="Gearin G."/>
            <person name="Goldberg J."/>
            <person name="Griggs A."/>
            <person name="Gujja S."/>
            <person name="Hansen M."/>
            <person name="Heiman D."/>
            <person name="Howarth C."/>
            <person name="Larimer J."/>
            <person name="Lui A."/>
            <person name="MacDonald P.J.P."/>
            <person name="McCowen C."/>
            <person name="Montmayeur A."/>
            <person name="Murphy C."/>
            <person name="Neiman D."/>
            <person name="Pearson M."/>
            <person name="Priest M."/>
            <person name="Roberts A."/>
            <person name="Saif S."/>
            <person name="Shea T."/>
            <person name="Sisk P."/>
            <person name="Stolte C."/>
            <person name="Sykes S."/>
            <person name="Wortman J."/>
            <person name="Nusbaum C."/>
            <person name="Birren B."/>
        </authorList>
    </citation>
    <scope>NUCLEOTIDE SEQUENCE [LARGE SCALE GENOMIC DNA]</scope>
    <source>
        <strain evidence="1 2">CCUG 37842</strain>
    </source>
</reference>
<evidence type="ECO:0008006" key="3">
    <source>
        <dbReference type="Google" id="ProtNLM"/>
    </source>
</evidence>
<comment type="caution">
    <text evidence="1">The sequence shown here is derived from an EMBL/GenBank/DDBJ whole genome shotgun (WGS) entry which is preliminary data.</text>
</comment>
<sequence length="160" mass="17691">MPQLYFASPLFTEMELAFNQSLAQFIRESLPELTVYLPQEQVAINDKSAYADAKMIAQYDTDQLLKSDLVLAVLDGQVIDPGVASEIGVAYQAKIPIIGLYTDSRQQGGDHPQKIEALQEIGESQFAYVNLYTVGLIKLNGCLVNQSKDVPAAIRRQLNL</sequence>
<dbReference type="HOGENOM" id="CLU_1641151_0_0_9"/>
<dbReference type="PATRIC" id="fig|883113.3.peg.895"/>
<dbReference type="InterPro" id="IPR007710">
    <property type="entry name" value="Nucleoside_deoxyribTrfase"/>
</dbReference>
<evidence type="ECO:0000313" key="1">
    <source>
        <dbReference type="EMBL" id="EHR37142.1"/>
    </source>
</evidence>
<dbReference type="GO" id="GO:0009159">
    <property type="term" value="P:deoxyribonucleoside monophosphate catabolic process"/>
    <property type="evidence" value="ECO:0007669"/>
    <property type="project" value="TreeGrafter"/>
</dbReference>
<accession>H3NJ61</accession>
<dbReference type="InterPro" id="IPR051239">
    <property type="entry name" value="2'-dNMP_N-hydrolase"/>
</dbReference>
<dbReference type="eggNOG" id="COG3613">
    <property type="taxonomic scope" value="Bacteria"/>
</dbReference>
<dbReference type="Pfam" id="PF05014">
    <property type="entry name" value="Nuc_deoxyrib_tr"/>
    <property type="match status" value="1"/>
</dbReference>
<name>H3NJ61_9LACT</name>